<feature type="compositionally biased region" description="Basic residues" evidence="2">
    <location>
        <begin position="60"/>
        <end position="86"/>
    </location>
</feature>
<keyword evidence="4" id="KW-1185">Reference proteome</keyword>
<dbReference type="AlphaFoldDB" id="A0A4C1W8R8"/>
<sequence>MSKLKQSSVITAVKTCGRGCEGKDNVYVVGGVVQTARDGRALSPDLFSYLSPISMSREGRKPRPSHGRLASRRGRRSTGRRTPTHHPRIENDFGSMYRLASMRRPRSGLAGVVENCRECLYVLGGMDDEDNLNVVERYDFATDVWEDLEELLEPRCALAAGATLEVVVAAGGGLHWTYGFKADVEFYDPFQRRWVAQSPMPEPRAGAGTASIFSSKRQNHDDECDGTGPGCWREMKYKWSLLWKPTPPKQIDDAALHLGCRGRRRRGNSSSEKGPVTKWNSADKTGNHHKEMNEINYLKCLETQLIPNLPSWSIVHDNASYHNTQKEKNTQLKYKKR</sequence>
<name>A0A4C1W8R8_EUMVA</name>
<feature type="region of interest" description="Disordered" evidence="2">
    <location>
        <begin position="263"/>
        <end position="287"/>
    </location>
</feature>
<dbReference type="PANTHER" id="PTHR46375">
    <property type="entry name" value="KELCH REPEAT AND BTB DOMAIN-CONTAINING PROTEIN 13-RELATED"/>
    <property type="match status" value="1"/>
</dbReference>
<dbReference type="InterPro" id="IPR052392">
    <property type="entry name" value="Kelch-BTB_domain-containing"/>
</dbReference>
<dbReference type="PANTHER" id="PTHR46375:SF3">
    <property type="entry name" value="KELCH REPEAT AND BTB DOMAIN-CONTAINING PROTEIN 13"/>
    <property type="match status" value="1"/>
</dbReference>
<evidence type="ECO:0000313" key="4">
    <source>
        <dbReference type="Proteomes" id="UP000299102"/>
    </source>
</evidence>
<proteinExistence type="predicted"/>
<feature type="compositionally biased region" description="Polar residues" evidence="2">
    <location>
        <begin position="268"/>
        <end position="284"/>
    </location>
</feature>
<dbReference type="InterPro" id="IPR036397">
    <property type="entry name" value="RNaseH_sf"/>
</dbReference>
<dbReference type="EMBL" id="BGZK01000486">
    <property type="protein sequence ID" value="GBP46535.1"/>
    <property type="molecule type" value="Genomic_DNA"/>
</dbReference>
<dbReference type="InterPro" id="IPR015915">
    <property type="entry name" value="Kelch-typ_b-propeller"/>
</dbReference>
<evidence type="ECO:0000256" key="2">
    <source>
        <dbReference type="SAM" id="MobiDB-lite"/>
    </source>
</evidence>
<dbReference type="STRING" id="151549.A0A4C1W8R8"/>
<dbReference type="Pfam" id="PF01344">
    <property type="entry name" value="Kelch_1"/>
    <property type="match status" value="1"/>
</dbReference>
<feature type="region of interest" description="Disordered" evidence="2">
    <location>
        <begin position="200"/>
        <end position="225"/>
    </location>
</feature>
<comment type="caution">
    <text evidence="3">The sequence shown here is derived from an EMBL/GenBank/DDBJ whole genome shotgun (WGS) entry which is preliminary data.</text>
</comment>
<dbReference type="SUPFAM" id="SSF117281">
    <property type="entry name" value="Kelch motif"/>
    <property type="match status" value="1"/>
</dbReference>
<evidence type="ECO:0000256" key="1">
    <source>
        <dbReference type="ARBA" id="ARBA00022441"/>
    </source>
</evidence>
<protein>
    <submittedName>
        <fullName evidence="3">Uncharacterized protein</fullName>
    </submittedName>
</protein>
<feature type="region of interest" description="Disordered" evidence="2">
    <location>
        <begin position="53"/>
        <end position="90"/>
    </location>
</feature>
<dbReference type="Proteomes" id="UP000299102">
    <property type="component" value="Unassembled WGS sequence"/>
</dbReference>
<gene>
    <name evidence="3" type="ORF">EVAR_21690_1</name>
</gene>
<dbReference type="InterPro" id="IPR006652">
    <property type="entry name" value="Kelch_1"/>
</dbReference>
<reference evidence="3 4" key="1">
    <citation type="journal article" date="2019" name="Commun. Biol.">
        <title>The bagworm genome reveals a unique fibroin gene that provides high tensile strength.</title>
        <authorList>
            <person name="Kono N."/>
            <person name="Nakamura H."/>
            <person name="Ohtoshi R."/>
            <person name="Tomita M."/>
            <person name="Numata K."/>
            <person name="Arakawa K."/>
        </authorList>
    </citation>
    <scope>NUCLEOTIDE SEQUENCE [LARGE SCALE GENOMIC DNA]</scope>
</reference>
<dbReference type="SMART" id="SM00612">
    <property type="entry name" value="Kelch"/>
    <property type="match status" value="2"/>
</dbReference>
<dbReference type="Gene3D" id="3.30.420.10">
    <property type="entry name" value="Ribonuclease H-like superfamily/Ribonuclease H"/>
    <property type="match status" value="1"/>
</dbReference>
<dbReference type="GO" id="GO:0003676">
    <property type="term" value="F:nucleic acid binding"/>
    <property type="evidence" value="ECO:0007669"/>
    <property type="project" value="InterPro"/>
</dbReference>
<evidence type="ECO:0000313" key="3">
    <source>
        <dbReference type="EMBL" id="GBP46535.1"/>
    </source>
</evidence>
<organism evidence="3 4">
    <name type="scientific">Eumeta variegata</name>
    <name type="common">Bagworm moth</name>
    <name type="synonym">Eumeta japonica</name>
    <dbReference type="NCBI Taxonomy" id="151549"/>
    <lineage>
        <taxon>Eukaryota</taxon>
        <taxon>Metazoa</taxon>
        <taxon>Ecdysozoa</taxon>
        <taxon>Arthropoda</taxon>
        <taxon>Hexapoda</taxon>
        <taxon>Insecta</taxon>
        <taxon>Pterygota</taxon>
        <taxon>Neoptera</taxon>
        <taxon>Endopterygota</taxon>
        <taxon>Lepidoptera</taxon>
        <taxon>Glossata</taxon>
        <taxon>Ditrysia</taxon>
        <taxon>Tineoidea</taxon>
        <taxon>Psychidae</taxon>
        <taxon>Oiketicinae</taxon>
        <taxon>Eumeta</taxon>
    </lineage>
</organism>
<dbReference type="Gene3D" id="2.120.10.80">
    <property type="entry name" value="Kelch-type beta propeller"/>
    <property type="match status" value="1"/>
</dbReference>
<keyword evidence="1" id="KW-0880">Kelch repeat</keyword>
<accession>A0A4C1W8R8</accession>